<name>A0A438DBH3_VITVI</name>
<accession>A0A438DBH3</accession>
<evidence type="ECO:0000313" key="2">
    <source>
        <dbReference type="Proteomes" id="UP000288805"/>
    </source>
</evidence>
<dbReference type="EMBL" id="QGNW01001706">
    <property type="protein sequence ID" value="RVW32799.1"/>
    <property type="molecule type" value="Genomic_DNA"/>
</dbReference>
<dbReference type="Proteomes" id="UP000288805">
    <property type="component" value="Unassembled WGS sequence"/>
</dbReference>
<evidence type="ECO:0000313" key="1">
    <source>
        <dbReference type="EMBL" id="RVW32799.1"/>
    </source>
</evidence>
<organism evidence="1 2">
    <name type="scientific">Vitis vinifera</name>
    <name type="common">Grape</name>
    <dbReference type="NCBI Taxonomy" id="29760"/>
    <lineage>
        <taxon>Eukaryota</taxon>
        <taxon>Viridiplantae</taxon>
        <taxon>Streptophyta</taxon>
        <taxon>Embryophyta</taxon>
        <taxon>Tracheophyta</taxon>
        <taxon>Spermatophyta</taxon>
        <taxon>Magnoliopsida</taxon>
        <taxon>eudicotyledons</taxon>
        <taxon>Gunneridae</taxon>
        <taxon>Pentapetalae</taxon>
        <taxon>rosids</taxon>
        <taxon>Vitales</taxon>
        <taxon>Vitaceae</taxon>
        <taxon>Viteae</taxon>
        <taxon>Vitis</taxon>
    </lineage>
</organism>
<reference evidence="1 2" key="1">
    <citation type="journal article" date="2018" name="PLoS Genet.">
        <title>Population sequencing reveals clonal diversity and ancestral inbreeding in the grapevine cultivar Chardonnay.</title>
        <authorList>
            <person name="Roach M.J."/>
            <person name="Johnson D.L."/>
            <person name="Bohlmann J."/>
            <person name="van Vuuren H.J."/>
            <person name="Jones S.J."/>
            <person name="Pretorius I.S."/>
            <person name="Schmidt S.A."/>
            <person name="Borneman A.R."/>
        </authorList>
    </citation>
    <scope>NUCLEOTIDE SEQUENCE [LARGE SCALE GENOMIC DNA]</scope>
    <source>
        <strain evidence="2">cv. Chardonnay</strain>
        <tissue evidence="1">Leaf</tissue>
    </source>
</reference>
<protein>
    <submittedName>
        <fullName evidence="1">Uncharacterized protein</fullName>
    </submittedName>
</protein>
<comment type="caution">
    <text evidence="1">The sequence shown here is derived from an EMBL/GenBank/DDBJ whole genome shotgun (WGS) entry which is preliminary data.</text>
</comment>
<dbReference type="AlphaFoldDB" id="A0A438DBH3"/>
<gene>
    <name evidence="1" type="ORF">CK203_099816</name>
</gene>
<proteinExistence type="predicted"/>
<sequence length="56" mass="6215">MTLEPNNAGLNVKFDGRKAITEAPASGTSIQIREGNNRPVVHKGQFIYQDSWESQI</sequence>